<comment type="caution">
    <text evidence="2">The sequence shown here is derived from an EMBL/GenBank/DDBJ whole genome shotgun (WGS) entry which is preliminary data.</text>
</comment>
<gene>
    <name evidence="2" type="ORF">DL764_005451</name>
</gene>
<feature type="region of interest" description="Disordered" evidence="1">
    <location>
        <begin position="105"/>
        <end position="177"/>
    </location>
</feature>
<feature type="compositionally biased region" description="Polar residues" evidence="1">
    <location>
        <begin position="423"/>
        <end position="443"/>
    </location>
</feature>
<feature type="compositionally biased region" description="Pro residues" evidence="1">
    <location>
        <begin position="352"/>
        <end position="365"/>
    </location>
</feature>
<dbReference type="OrthoDB" id="4739347at2759"/>
<dbReference type="AlphaFoldDB" id="A0A4Q4TCG5"/>
<feature type="region of interest" description="Disordered" evidence="1">
    <location>
        <begin position="292"/>
        <end position="317"/>
    </location>
</feature>
<accession>A0A4Q4TCG5</accession>
<protein>
    <submittedName>
        <fullName evidence="2">Uncharacterized protein</fullName>
    </submittedName>
</protein>
<feature type="region of interest" description="Disordered" evidence="1">
    <location>
        <begin position="253"/>
        <end position="274"/>
    </location>
</feature>
<feature type="region of interest" description="Disordered" evidence="1">
    <location>
        <begin position="1"/>
        <end position="43"/>
    </location>
</feature>
<sequence length="535" mass="57708">MLNSQPRPLSAQNTAWAQTQPSNRPRTVPLRMQTSRSLGFPANNHISSLDVSSDRVEPYSAPPYLGSSFNDGNRSVTDYTQNQISEQLGLIDQVVPPRAQVFMSRRAGEPRDSTSSEQSRQNHSQGRDLPEEAKLADAQETRANSNAEKVPSKQPTSVPKRPVARRGPKKGVAASVISVPANVRPRALANATADTQHEIKLTAGRKRKAAGPAASGSESKRPIRIKIMGKNAPVSPTCTLPAFPTQEQALRPRTVGDNKRHSGPLQSKHLAGSSREVLGELSSNVAFEEYGRGASHESSRAGQHKVAQGSFNESIPDAAPLPLPAGCVSSSQTADDSDFCRSCSVNAGRATPQPPTPEPLTPFRPPHSQEQAIENIIHESQEAADRIERQKGEHQMAQDGATKKRECTSSGTQYDHTGDPLHASQTVTQTTNSKSRPQLTSDDTTIGEVCRYAWGRMNPDSEPLTRVDEVMSAVSEVEQVAKARLQPGEADAISWVDVWAVSTLADSSGLTFEDLEKTISSKKNSDTGKSTIAEV</sequence>
<evidence type="ECO:0000313" key="3">
    <source>
        <dbReference type="Proteomes" id="UP000293360"/>
    </source>
</evidence>
<dbReference type="Proteomes" id="UP000293360">
    <property type="component" value="Unassembled WGS sequence"/>
</dbReference>
<proteinExistence type="predicted"/>
<dbReference type="EMBL" id="QJNU01000290">
    <property type="protein sequence ID" value="RYP02997.1"/>
    <property type="molecule type" value="Genomic_DNA"/>
</dbReference>
<feature type="compositionally biased region" description="Polar residues" evidence="1">
    <location>
        <begin position="141"/>
        <end position="157"/>
    </location>
</feature>
<feature type="region of interest" description="Disordered" evidence="1">
    <location>
        <begin position="191"/>
        <end position="221"/>
    </location>
</feature>
<feature type="region of interest" description="Disordered" evidence="1">
    <location>
        <begin position="344"/>
        <end position="443"/>
    </location>
</feature>
<evidence type="ECO:0000256" key="1">
    <source>
        <dbReference type="SAM" id="MobiDB-lite"/>
    </source>
</evidence>
<feature type="compositionally biased region" description="Basic and acidic residues" evidence="1">
    <location>
        <begin position="376"/>
        <end position="407"/>
    </location>
</feature>
<reference evidence="2 3" key="1">
    <citation type="submission" date="2018-06" db="EMBL/GenBank/DDBJ databases">
        <title>Complete Genomes of Monosporascus.</title>
        <authorList>
            <person name="Robinson A.J."/>
            <person name="Natvig D.O."/>
        </authorList>
    </citation>
    <scope>NUCLEOTIDE SEQUENCE [LARGE SCALE GENOMIC DNA]</scope>
    <source>
        <strain evidence="2 3">CBS 110550</strain>
    </source>
</reference>
<evidence type="ECO:0000313" key="2">
    <source>
        <dbReference type="EMBL" id="RYP02997.1"/>
    </source>
</evidence>
<keyword evidence="3" id="KW-1185">Reference proteome</keyword>
<feature type="compositionally biased region" description="Basic and acidic residues" evidence="1">
    <location>
        <begin position="125"/>
        <end position="140"/>
    </location>
</feature>
<feature type="compositionally biased region" description="Polar residues" evidence="1">
    <location>
        <begin position="115"/>
        <end position="124"/>
    </location>
</feature>
<name>A0A4Q4TCG5_9PEZI</name>
<organism evidence="2 3">
    <name type="scientific">Monosporascus ibericus</name>
    <dbReference type="NCBI Taxonomy" id="155417"/>
    <lineage>
        <taxon>Eukaryota</taxon>
        <taxon>Fungi</taxon>
        <taxon>Dikarya</taxon>
        <taxon>Ascomycota</taxon>
        <taxon>Pezizomycotina</taxon>
        <taxon>Sordariomycetes</taxon>
        <taxon>Xylariomycetidae</taxon>
        <taxon>Xylariales</taxon>
        <taxon>Xylariales incertae sedis</taxon>
        <taxon>Monosporascus</taxon>
    </lineage>
</organism>
<feature type="compositionally biased region" description="Polar residues" evidence="1">
    <location>
        <begin position="1"/>
        <end position="25"/>
    </location>
</feature>